<sequence length="46" mass="5659">MQRIHWLFLVSILEQIPLLKKDFSRHELVYLTIMFINVLKNNVLYK</sequence>
<dbReference type="EMBL" id="LAZR01042468">
    <property type="protein sequence ID" value="KKL09472.1"/>
    <property type="molecule type" value="Genomic_DNA"/>
</dbReference>
<accession>A0A0F9B6P8</accession>
<dbReference type="AlphaFoldDB" id="A0A0F9B6P8"/>
<reference evidence="1" key="1">
    <citation type="journal article" date="2015" name="Nature">
        <title>Complex archaea that bridge the gap between prokaryotes and eukaryotes.</title>
        <authorList>
            <person name="Spang A."/>
            <person name="Saw J.H."/>
            <person name="Jorgensen S.L."/>
            <person name="Zaremba-Niedzwiedzka K."/>
            <person name="Martijn J."/>
            <person name="Lind A.E."/>
            <person name="van Eijk R."/>
            <person name="Schleper C."/>
            <person name="Guy L."/>
            <person name="Ettema T.J."/>
        </authorList>
    </citation>
    <scope>NUCLEOTIDE SEQUENCE</scope>
</reference>
<gene>
    <name evidence="1" type="ORF">LCGC14_2565530</name>
</gene>
<comment type="caution">
    <text evidence="1">The sequence shown here is derived from an EMBL/GenBank/DDBJ whole genome shotgun (WGS) entry which is preliminary data.</text>
</comment>
<name>A0A0F9B6P8_9ZZZZ</name>
<proteinExistence type="predicted"/>
<evidence type="ECO:0000313" key="1">
    <source>
        <dbReference type="EMBL" id="KKL09472.1"/>
    </source>
</evidence>
<organism evidence="1">
    <name type="scientific">marine sediment metagenome</name>
    <dbReference type="NCBI Taxonomy" id="412755"/>
    <lineage>
        <taxon>unclassified sequences</taxon>
        <taxon>metagenomes</taxon>
        <taxon>ecological metagenomes</taxon>
    </lineage>
</organism>
<protein>
    <submittedName>
        <fullName evidence="1">Uncharacterized protein</fullName>
    </submittedName>
</protein>
<feature type="non-terminal residue" evidence="1">
    <location>
        <position position="46"/>
    </location>
</feature>